<accession>A0A9P0GH34</accession>
<keyword evidence="1" id="KW-0175">Coiled coil</keyword>
<dbReference type="OrthoDB" id="7481777at2759"/>
<gene>
    <name evidence="2" type="ORF">PSYICH_LOCUS11391</name>
</gene>
<feature type="coiled-coil region" evidence="1">
    <location>
        <begin position="30"/>
        <end position="57"/>
    </location>
</feature>
<proteinExistence type="predicted"/>
<protein>
    <submittedName>
        <fullName evidence="2">Uncharacterized protein</fullName>
    </submittedName>
</protein>
<dbReference type="Proteomes" id="UP001153636">
    <property type="component" value="Chromosome 5"/>
</dbReference>
<reference evidence="2" key="1">
    <citation type="submission" date="2022-01" db="EMBL/GenBank/DDBJ databases">
        <authorList>
            <person name="King R."/>
        </authorList>
    </citation>
    <scope>NUCLEOTIDE SEQUENCE</scope>
</reference>
<organism evidence="2 3">
    <name type="scientific">Psylliodes chrysocephalus</name>
    <dbReference type="NCBI Taxonomy" id="3402493"/>
    <lineage>
        <taxon>Eukaryota</taxon>
        <taxon>Metazoa</taxon>
        <taxon>Ecdysozoa</taxon>
        <taxon>Arthropoda</taxon>
        <taxon>Hexapoda</taxon>
        <taxon>Insecta</taxon>
        <taxon>Pterygota</taxon>
        <taxon>Neoptera</taxon>
        <taxon>Endopterygota</taxon>
        <taxon>Coleoptera</taxon>
        <taxon>Polyphaga</taxon>
        <taxon>Cucujiformia</taxon>
        <taxon>Chrysomeloidea</taxon>
        <taxon>Chrysomelidae</taxon>
        <taxon>Galerucinae</taxon>
        <taxon>Alticini</taxon>
        <taxon>Psylliodes</taxon>
    </lineage>
</organism>
<evidence type="ECO:0000256" key="1">
    <source>
        <dbReference type="SAM" id="Coils"/>
    </source>
</evidence>
<evidence type="ECO:0000313" key="3">
    <source>
        <dbReference type="Proteomes" id="UP001153636"/>
    </source>
</evidence>
<dbReference type="EMBL" id="OV651817">
    <property type="protein sequence ID" value="CAH1110571.1"/>
    <property type="molecule type" value="Genomic_DNA"/>
</dbReference>
<evidence type="ECO:0000313" key="2">
    <source>
        <dbReference type="EMBL" id="CAH1110571.1"/>
    </source>
</evidence>
<dbReference type="AlphaFoldDB" id="A0A9P0GH34"/>
<keyword evidence="3" id="KW-1185">Reference proteome</keyword>
<name>A0A9P0GH34_9CUCU</name>
<sequence length="160" mass="18370">MPTSRSQSGSVIMDENLIEQLSVKVCQRLEDHLNKKLGKIENKISELSNRFEEKIEEISSKMSDITDSMVSNNAKITDITEKLNNIEAAHKRNSLRFDGIAESDNENLMSVLINICCNILKVKCCSTDINNIYRQGKFDVGRKPRTILQKYKNICKRRFN</sequence>